<feature type="transmembrane region" description="Helical" evidence="6">
    <location>
        <begin position="265"/>
        <end position="289"/>
    </location>
</feature>
<dbReference type="PANTHER" id="PTHR12308:SF73">
    <property type="entry name" value="ANOCTAMIN"/>
    <property type="match status" value="1"/>
</dbReference>
<feature type="transmembrane region" description="Helical" evidence="6">
    <location>
        <begin position="620"/>
        <end position="645"/>
    </location>
</feature>
<evidence type="ECO:0000256" key="4">
    <source>
        <dbReference type="ARBA" id="ARBA00023136"/>
    </source>
</evidence>
<evidence type="ECO:0008006" key="11">
    <source>
        <dbReference type="Google" id="ProtNLM"/>
    </source>
</evidence>
<feature type="domain" description="Anoctamin transmembrane" evidence="7">
    <location>
        <begin position="168"/>
        <end position="732"/>
    </location>
</feature>
<sequence>MSQKRPPDVDLVLSFRATRNSAAPKHRTREEARKAEQQYKRLIKTLTYAGLKAVGRRGESLGHILVFITCPPQHVEELVKRERHSDFLSGLPVTPATSAIPLSPADRIRLVHAYISSSPADGGLGISPDASEWDLVDSIFPLHDREFNDLWVRAWTPRYIASVQLERIRDQFGDSLALYFAFLASYTKFLVGPAAFGVLAHFLFPAYSPVYSVVISLWSIAFVEWWRVKERKLSLRFGTRGSFKVERRRTQYKHGLPWWRRELRVLASIPVIIFFAGLLSAILTSIFVFEAFVTQLYQGPGKQLITFSPTIFFIIFVPRVLAIYQAVAVRLTDWENHAHQSTYTASLTLKTFALSAIVAYLGLGLSAFVYVPFGEGVMRWVQAWLFGAATTHHGFKKTLFSVLNGTVPTVGKGSAILADTLAGHATENATAEGLTQLWHNNPTTLQTKLNPGRLKDQMFAYTVTNQIVNTFMEVGLPFVLRSVSNFRQKKATQSGKESIVANNNDQPEDASRNSSSSSVGSVTSAPPKKRVVFEDEKERGGMAERAFLDSVRAEAALPAYDLFVDYNEMVVQFGYVVLWSTIWPLAGTMAFLNNLLELRSDAFKMTVHNRRPIPSRTDTIGPWLDALTFLTWLGALTNSALVYLFSPQLLPTSIKSFSATTNSTLLAEEHLVAASGGSAATGATQWGVDGTATAAALTATEELLMKAVIVALVASHGFILVRLVIRHVVQKMFWTSSGEVEERERRDREVKLQFLKGSGAQLVGSVVVERTVDGSDGVSGETEVLDEMQFYDHDEGLEEINRISKEA</sequence>
<dbReference type="AlphaFoldDB" id="A0A8H5B3T6"/>
<dbReference type="GO" id="GO:0032541">
    <property type="term" value="C:cortical endoplasmic reticulum"/>
    <property type="evidence" value="ECO:0007669"/>
    <property type="project" value="TreeGrafter"/>
</dbReference>
<dbReference type="EMBL" id="JAACJJ010000042">
    <property type="protein sequence ID" value="KAF5316119.1"/>
    <property type="molecule type" value="Genomic_DNA"/>
</dbReference>
<name>A0A8H5B3T6_9AGAR</name>
<evidence type="ECO:0000313" key="9">
    <source>
        <dbReference type="EMBL" id="KAF5316119.1"/>
    </source>
</evidence>
<feature type="domain" description="Anoctamin alpha-beta plait" evidence="8">
    <location>
        <begin position="8"/>
        <end position="136"/>
    </location>
</feature>
<feature type="transmembrane region" description="Helical" evidence="6">
    <location>
        <begin position="309"/>
        <end position="331"/>
    </location>
</feature>
<evidence type="ECO:0000313" key="10">
    <source>
        <dbReference type="Proteomes" id="UP000567179"/>
    </source>
</evidence>
<feature type="transmembrane region" description="Helical" evidence="6">
    <location>
        <begin position="210"/>
        <end position="228"/>
    </location>
</feature>
<dbReference type="InterPro" id="IPR007632">
    <property type="entry name" value="Anoctamin"/>
</dbReference>
<reference evidence="9 10" key="1">
    <citation type="journal article" date="2020" name="ISME J.">
        <title>Uncovering the hidden diversity of litter-decomposition mechanisms in mushroom-forming fungi.</title>
        <authorList>
            <person name="Floudas D."/>
            <person name="Bentzer J."/>
            <person name="Ahren D."/>
            <person name="Johansson T."/>
            <person name="Persson P."/>
            <person name="Tunlid A."/>
        </authorList>
    </citation>
    <scope>NUCLEOTIDE SEQUENCE [LARGE SCALE GENOMIC DNA]</scope>
    <source>
        <strain evidence="9 10">CBS 101986</strain>
    </source>
</reference>
<evidence type="ECO:0000256" key="2">
    <source>
        <dbReference type="ARBA" id="ARBA00022692"/>
    </source>
</evidence>
<accession>A0A8H5B3T6</accession>
<dbReference type="Pfam" id="PF20877">
    <property type="entry name" value="Anoctamin_N"/>
    <property type="match status" value="1"/>
</dbReference>
<evidence type="ECO:0000256" key="3">
    <source>
        <dbReference type="ARBA" id="ARBA00022989"/>
    </source>
</evidence>
<evidence type="ECO:0000256" key="5">
    <source>
        <dbReference type="SAM" id="MobiDB-lite"/>
    </source>
</evidence>
<keyword evidence="4 6" id="KW-0472">Membrane</keyword>
<feature type="transmembrane region" description="Helical" evidence="6">
    <location>
        <begin position="352"/>
        <end position="373"/>
    </location>
</feature>
<organism evidence="9 10">
    <name type="scientific">Psilocybe cf. subviscida</name>
    <dbReference type="NCBI Taxonomy" id="2480587"/>
    <lineage>
        <taxon>Eukaryota</taxon>
        <taxon>Fungi</taxon>
        <taxon>Dikarya</taxon>
        <taxon>Basidiomycota</taxon>
        <taxon>Agaricomycotina</taxon>
        <taxon>Agaricomycetes</taxon>
        <taxon>Agaricomycetidae</taxon>
        <taxon>Agaricales</taxon>
        <taxon>Agaricineae</taxon>
        <taxon>Strophariaceae</taxon>
        <taxon>Psilocybe</taxon>
    </lineage>
</organism>
<evidence type="ECO:0000259" key="7">
    <source>
        <dbReference type="Pfam" id="PF04547"/>
    </source>
</evidence>
<keyword evidence="10" id="KW-1185">Reference proteome</keyword>
<keyword evidence="3 6" id="KW-1133">Transmembrane helix</keyword>
<dbReference type="GO" id="GO:0005254">
    <property type="term" value="F:chloride channel activity"/>
    <property type="evidence" value="ECO:0007669"/>
    <property type="project" value="TreeGrafter"/>
</dbReference>
<dbReference type="Pfam" id="PF04547">
    <property type="entry name" value="Anoctamin"/>
    <property type="match status" value="1"/>
</dbReference>
<evidence type="ECO:0000256" key="1">
    <source>
        <dbReference type="ARBA" id="ARBA00004141"/>
    </source>
</evidence>
<dbReference type="InterPro" id="IPR049456">
    <property type="entry name" value="Anoctamin_N_fung"/>
</dbReference>
<keyword evidence="2 6" id="KW-0812">Transmembrane</keyword>
<feature type="transmembrane region" description="Helical" evidence="6">
    <location>
        <begin position="573"/>
        <end position="596"/>
    </location>
</feature>
<evidence type="ECO:0000256" key="6">
    <source>
        <dbReference type="SAM" id="Phobius"/>
    </source>
</evidence>
<feature type="transmembrane region" description="Helical" evidence="6">
    <location>
        <begin position="176"/>
        <end position="204"/>
    </location>
</feature>
<dbReference type="OrthoDB" id="296386at2759"/>
<proteinExistence type="predicted"/>
<comment type="subcellular location">
    <subcellularLocation>
        <location evidence="1">Membrane</location>
        <topology evidence="1">Multi-pass membrane protein</topology>
    </subcellularLocation>
</comment>
<dbReference type="Proteomes" id="UP000567179">
    <property type="component" value="Unassembled WGS sequence"/>
</dbReference>
<gene>
    <name evidence="9" type="ORF">D9619_006627</name>
</gene>
<evidence type="ECO:0000259" key="8">
    <source>
        <dbReference type="Pfam" id="PF20877"/>
    </source>
</evidence>
<feature type="compositionally biased region" description="Polar residues" evidence="5">
    <location>
        <begin position="493"/>
        <end position="505"/>
    </location>
</feature>
<dbReference type="GO" id="GO:0016020">
    <property type="term" value="C:membrane"/>
    <property type="evidence" value="ECO:0007669"/>
    <property type="project" value="UniProtKB-SubCell"/>
</dbReference>
<dbReference type="PANTHER" id="PTHR12308">
    <property type="entry name" value="ANOCTAMIN"/>
    <property type="match status" value="1"/>
</dbReference>
<feature type="region of interest" description="Disordered" evidence="5">
    <location>
        <begin position="493"/>
        <end position="535"/>
    </location>
</feature>
<dbReference type="InterPro" id="IPR049452">
    <property type="entry name" value="Anoctamin_TM"/>
</dbReference>
<feature type="transmembrane region" description="Helical" evidence="6">
    <location>
        <begin position="703"/>
        <end position="725"/>
    </location>
</feature>
<feature type="compositionally biased region" description="Low complexity" evidence="5">
    <location>
        <begin position="512"/>
        <end position="524"/>
    </location>
</feature>
<comment type="caution">
    <text evidence="9">The sequence shown here is derived from an EMBL/GenBank/DDBJ whole genome shotgun (WGS) entry which is preliminary data.</text>
</comment>
<protein>
    <recommendedName>
        <fullName evidence="11">DUF590-domain-containing protein</fullName>
    </recommendedName>
</protein>